<gene>
    <name evidence="5" type="ORF">G7024_23865</name>
</gene>
<dbReference type="GO" id="GO:0009307">
    <property type="term" value="P:DNA restriction-modification system"/>
    <property type="evidence" value="ECO:0007669"/>
    <property type="project" value="UniProtKB-KW"/>
</dbReference>
<sequence>MSHYKPYPAYKDSGVEWLGRVPEHWTIGPYKATIQIENGSDYKEVEADDGYPVIGSGGPFAYSSKLMYDGESVLLGRKGTIDKPLYVNGAFWAVDTMYWSIIKPGAHGRFAYYTATTIPFDMYSTNTALPSMTKSVLGSHVVAFPGFEEQQAIAGHLDRETARIDALVEKKIRFIELLREKRQALITHAVTKGLDPSVKMKDSGVEWLGAVPEHWVIKRFRDICISISTGPFGTALGNEDYITGGIPVINPSHIIDEQCSPDPDITVSTETALRLSFWAMRAGDLVTARRGELGRAAIIFGEQDGWICGTGSLRVRPNPSQALTEYLHTVLQSRYAREWLNLASVGATMANLNEGILGSLPLALPPSTAEQEKLLSSLAAQSERLIKIEQKAALSVALLKECRSALITAAVTGQIDLREAV</sequence>
<dbReference type="PANTHER" id="PTHR30408">
    <property type="entry name" value="TYPE-1 RESTRICTION ENZYME ECOKI SPECIFICITY PROTEIN"/>
    <property type="match status" value="1"/>
</dbReference>
<dbReference type="EMBL" id="JAAMRD010000038">
    <property type="protein sequence ID" value="MBA1307413.1"/>
    <property type="molecule type" value="Genomic_DNA"/>
</dbReference>
<keyword evidence="2" id="KW-0680">Restriction system</keyword>
<accession>A0AA40RYH2</accession>
<evidence type="ECO:0000259" key="4">
    <source>
        <dbReference type="Pfam" id="PF01420"/>
    </source>
</evidence>
<organism evidence="5 6">
    <name type="scientific">Stutzerimonas stutzeri</name>
    <name type="common">Pseudomonas stutzeri</name>
    <dbReference type="NCBI Taxonomy" id="316"/>
    <lineage>
        <taxon>Bacteria</taxon>
        <taxon>Pseudomonadati</taxon>
        <taxon>Pseudomonadota</taxon>
        <taxon>Gammaproteobacteria</taxon>
        <taxon>Pseudomonadales</taxon>
        <taxon>Pseudomonadaceae</taxon>
        <taxon>Stutzerimonas</taxon>
    </lineage>
</organism>
<dbReference type="CDD" id="cd17288">
    <property type="entry name" value="RMtype1_S_LlaAI06ORF1089P_TRD1-CR1_like"/>
    <property type="match status" value="1"/>
</dbReference>
<feature type="domain" description="Type I restriction modification DNA specificity" evidence="4">
    <location>
        <begin position="212"/>
        <end position="390"/>
    </location>
</feature>
<comment type="caution">
    <text evidence="5">The sequence shown here is derived from an EMBL/GenBank/DDBJ whole genome shotgun (WGS) entry which is preliminary data.</text>
</comment>
<dbReference type="RefSeq" id="WP_011911490.1">
    <property type="nucleotide sequence ID" value="NZ_CP098731.1"/>
</dbReference>
<name>A0AA40RYH2_STUST</name>
<evidence type="ECO:0000313" key="6">
    <source>
        <dbReference type="Proteomes" id="UP001138621"/>
    </source>
</evidence>
<evidence type="ECO:0000256" key="1">
    <source>
        <dbReference type="ARBA" id="ARBA00010923"/>
    </source>
</evidence>
<dbReference type="InterPro" id="IPR044946">
    <property type="entry name" value="Restrct_endonuc_typeI_TRD_sf"/>
</dbReference>
<protein>
    <submittedName>
        <fullName evidence="5">Restriction endonuclease subunit S</fullName>
    </submittedName>
</protein>
<dbReference type="AlphaFoldDB" id="A0AA40RYH2"/>
<dbReference type="Proteomes" id="UP001138621">
    <property type="component" value="Unassembled WGS sequence"/>
</dbReference>
<comment type="similarity">
    <text evidence="1">Belongs to the type-I restriction system S methylase family.</text>
</comment>
<dbReference type="GO" id="GO:0003677">
    <property type="term" value="F:DNA binding"/>
    <property type="evidence" value="ECO:0007669"/>
    <property type="project" value="UniProtKB-KW"/>
</dbReference>
<dbReference type="InterPro" id="IPR052021">
    <property type="entry name" value="Type-I_RS_S_subunit"/>
</dbReference>
<evidence type="ECO:0000313" key="5">
    <source>
        <dbReference type="EMBL" id="MBA1307413.1"/>
    </source>
</evidence>
<reference evidence="5" key="1">
    <citation type="submission" date="2020-02" db="EMBL/GenBank/DDBJ databases">
        <title>Synteny-based analysis reveals conserved mechanism for high triclosan tolerance in Pseudomonas, as well as instances of horizontal transfer.</title>
        <authorList>
            <person name="Mcfarland A.G."/>
            <person name="Bertucci H.K."/>
            <person name="Litmann E."/>
            <person name="Shen J."/>
            <person name="Huttenhower C."/>
            <person name="Hartmann E.M."/>
        </authorList>
    </citation>
    <scope>NUCLEOTIDE SEQUENCE</scope>
    <source>
        <strain evidence="5">109A1</strain>
    </source>
</reference>
<evidence type="ECO:0000256" key="2">
    <source>
        <dbReference type="ARBA" id="ARBA00022747"/>
    </source>
</evidence>
<dbReference type="PANTHER" id="PTHR30408:SF12">
    <property type="entry name" value="TYPE I RESTRICTION ENZYME MJAVIII SPECIFICITY SUBUNIT"/>
    <property type="match status" value="1"/>
</dbReference>
<dbReference type="Gene3D" id="1.10.287.1120">
    <property type="entry name" value="Bipartite methylase S protein"/>
    <property type="match status" value="1"/>
</dbReference>
<dbReference type="SUPFAM" id="SSF116734">
    <property type="entry name" value="DNA methylase specificity domain"/>
    <property type="match status" value="2"/>
</dbReference>
<dbReference type="Pfam" id="PF01420">
    <property type="entry name" value="Methylase_S"/>
    <property type="match status" value="2"/>
</dbReference>
<evidence type="ECO:0000256" key="3">
    <source>
        <dbReference type="ARBA" id="ARBA00023125"/>
    </source>
</evidence>
<proteinExistence type="inferred from homology"/>
<keyword evidence="5" id="KW-0378">Hydrolase</keyword>
<keyword evidence="3" id="KW-0238">DNA-binding</keyword>
<keyword evidence="5" id="KW-0255">Endonuclease</keyword>
<dbReference type="GO" id="GO:0004519">
    <property type="term" value="F:endonuclease activity"/>
    <property type="evidence" value="ECO:0007669"/>
    <property type="project" value="UniProtKB-KW"/>
</dbReference>
<keyword evidence="5" id="KW-0540">Nuclease</keyword>
<feature type="domain" description="Type I restriction modification DNA specificity" evidence="4">
    <location>
        <begin position="43"/>
        <end position="172"/>
    </location>
</feature>
<dbReference type="Gene3D" id="3.90.220.20">
    <property type="entry name" value="DNA methylase specificity domains"/>
    <property type="match status" value="2"/>
</dbReference>
<dbReference type="InterPro" id="IPR000055">
    <property type="entry name" value="Restrct_endonuc_typeI_TRD"/>
</dbReference>